<dbReference type="PATRIC" id="fig|1122207.3.peg.2247"/>
<dbReference type="InterPro" id="IPR043128">
    <property type="entry name" value="Rev_trsase/Diguanyl_cyclase"/>
</dbReference>
<dbReference type="InterPro" id="IPR035919">
    <property type="entry name" value="EAL_sf"/>
</dbReference>
<dbReference type="InterPro" id="IPR000160">
    <property type="entry name" value="GGDEF_dom"/>
</dbReference>
<dbReference type="Pfam" id="PF03924">
    <property type="entry name" value="CHASE"/>
    <property type="match status" value="1"/>
</dbReference>
<dbReference type="CDD" id="cd01948">
    <property type="entry name" value="EAL"/>
    <property type="match status" value="1"/>
</dbReference>
<feature type="domain" description="EAL" evidence="7">
    <location>
        <begin position="517"/>
        <end position="771"/>
    </location>
</feature>
<evidence type="ECO:0000256" key="5">
    <source>
        <dbReference type="SAM" id="Phobius"/>
    </source>
</evidence>
<keyword evidence="4 5" id="KW-0472">Membrane</keyword>
<protein>
    <submittedName>
        <fullName evidence="9">Diguanylate phosphodiesterase</fullName>
    </submittedName>
</protein>
<feature type="domain" description="CHASE" evidence="6">
    <location>
        <begin position="129"/>
        <end position="291"/>
    </location>
</feature>
<dbReference type="OrthoDB" id="5777683at2"/>
<keyword evidence="2 5" id="KW-0812">Transmembrane</keyword>
<dbReference type="AlphaFoldDB" id="X7E575"/>
<dbReference type="Gene3D" id="3.20.20.450">
    <property type="entry name" value="EAL domain"/>
    <property type="match status" value="1"/>
</dbReference>
<dbReference type="STRING" id="1122207.MUS1_15485"/>
<evidence type="ECO:0000256" key="4">
    <source>
        <dbReference type="ARBA" id="ARBA00023136"/>
    </source>
</evidence>
<dbReference type="SMART" id="SM00052">
    <property type="entry name" value="EAL"/>
    <property type="match status" value="1"/>
</dbReference>
<sequence>MASSQHYVKSKKMHYVILAAVFLCGVVTSSTIYLEEYKHISFSQKEEGIYFTEKLNDGLSQQALVLSSIASLISSSKEDVSPEHFTRYLQNLSIQFDAGFYFAQYVPANKKADYEAKQKNILKDDSFAIYPEGDRSGYLALGLGYPDKLSYGYDLLSSEYRYSVTISRARTSLAYVLSEPTNILLSGWESATGTDTFILRMPIYLPIDVRSYKLTDKFGFHGMVGTYFKINDLLKQNGLLKNDQMSYRIADVSDSGSLVWFADSSSKASAWEEGKYDTQKVYFAGREWRVDTRYSADIMSLIHWGSVVWPLVIFGFIALFLFFYMHKLSSAYYLALNLLNKRIETDELTGLASRYQIQQLLTELIKNNQKKDKWVATFVLNLDHFKTINDAFGHEVGDKLLVKVGQRLNSVLPDEAVVGYLGGDAFVVLLANSHEHDVCYLNVLAKEVIQQISQSYFVDGRTLNIGCSIGVAMYPEFGKDAVTLIKNADMAVYKAKTLGRATYHFYDGEMGKQFTRNVRIESRLRQALLHESFELHFQPKVDIMTERCVGMEALLRWNDDELGVVSPVEFIPIAEQTGIILALGEWVFEQAFRHIVEWQEQGICVPPIAINCSAAQLKRADFLPNILALLDKYKIDPSLLEIEVTESILIEDAEGCAELLRQISRLGIKLAIDDFGTGYSSLSYLKDLPFDYIKIDQVFIRDITEDKNHAALTHAIIGLSHNLNLKVIAEGISDVKQLIMLQEFGCDIGQGYLFSKAMGANSMGSDPMIIALNEKDNPN</sequence>
<dbReference type="SUPFAM" id="SSF55073">
    <property type="entry name" value="Nucleotide cyclase"/>
    <property type="match status" value="1"/>
</dbReference>
<feature type="domain" description="GGDEF" evidence="8">
    <location>
        <begin position="373"/>
        <end position="508"/>
    </location>
</feature>
<dbReference type="SMART" id="SM01079">
    <property type="entry name" value="CHASE"/>
    <property type="match status" value="1"/>
</dbReference>
<dbReference type="PANTHER" id="PTHR33121:SF19">
    <property type="entry name" value="CYCLIC DI-GMP PHOSPHODIESTERASE PA2567"/>
    <property type="match status" value="1"/>
</dbReference>
<accession>X7E575</accession>
<name>X7E575_9GAMM</name>
<dbReference type="InterPro" id="IPR029787">
    <property type="entry name" value="Nucleotide_cyclase"/>
</dbReference>
<evidence type="ECO:0000256" key="2">
    <source>
        <dbReference type="ARBA" id="ARBA00022692"/>
    </source>
</evidence>
<dbReference type="NCBIfam" id="TIGR00254">
    <property type="entry name" value="GGDEF"/>
    <property type="match status" value="1"/>
</dbReference>
<dbReference type="GO" id="GO:0016020">
    <property type="term" value="C:membrane"/>
    <property type="evidence" value="ECO:0007669"/>
    <property type="project" value="UniProtKB-SubCell"/>
</dbReference>
<keyword evidence="10" id="KW-1185">Reference proteome</keyword>
<proteinExistence type="predicted"/>
<dbReference type="SUPFAM" id="SSF141868">
    <property type="entry name" value="EAL domain-like"/>
    <property type="match status" value="1"/>
</dbReference>
<comment type="caution">
    <text evidence="9">The sequence shown here is derived from an EMBL/GenBank/DDBJ whole genome shotgun (WGS) entry which is preliminary data.</text>
</comment>
<evidence type="ECO:0000259" key="7">
    <source>
        <dbReference type="PROSITE" id="PS50883"/>
    </source>
</evidence>
<evidence type="ECO:0000313" key="10">
    <source>
        <dbReference type="Proteomes" id="UP000054058"/>
    </source>
</evidence>
<evidence type="ECO:0000256" key="1">
    <source>
        <dbReference type="ARBA" id="ARBA00004370"/>
    </source>
</evidence>
<comment type="subcellular location">
    <subcellularLocation>
        <location evidence="1">Membrane</location>
    </subcellularLocation>
</comment>
<organism evidence="9 10">
    <name type="scientific">Marinomonas ushuaiensis DSM 15871</name>
    <dbReference type="NCBI Taxonomy" id="1122207"/>
    <lineage>
        <taxon>Bacteria</taxon>
        <taxon>Pseudomonadati</taxon>
        <taxon>Pseudomonadota</taxon>
        <taxon>Gammaproteobacteria</taxon>
        <taxon>Oceanospirillales</taxon>
        <taxon>Oceanospirillaceae</taxon>
        <taxon>Marinomonas</taxon>
    </lineage>
</organism>
<feature type="transmembrane region" description="Helical" evidence="5">
    <location>
        <begin position="301"/>
        <end position="324"/>
    </location>
</feature>
<dbReference type="InterPro" id="IPR050706">
    <property type="entry name" value="Cyclic-di-GMP_PDE-like"/>
</dbReference>
<evidence type="ECO:0000313" key="9">
    <source>
        <dbReference type="EMBL" id="ETX10316.1"/>
    </source>
</evidence>
<keyword evidence="3 5" id="KW-1133">Transmembrane helix</keyword>
<dbReference type="Gene3D" id="3.30.70.270">
    <property type="match status" value="1"/>
</dbReference>
<dbReference type="Gene3D" id="3.30.450.350">
    <property type="entry name" value="CHASE domain"/>
    <property type="match status" value="1"/>
</dbReference>
<dbReference type="PROSITE" id="PS50839">
    <property type="entry name" value="CHASE"/>
    <property type="match status" value="1"/>
</dbReference>
<dbReference type="EMBL" id="JAMB01000009">
    <property type="protein sequence ID" value="ETX10316.1"/>
    <property type="molecule type" value="Genomic_DNA"/>
</dbReference>
<evidence type="ECO:0000259" key="6">
    <source>
        <dbReference type="PROSITE" id="PS50839"/>
    </source>
</evidence>
<dbReference type="PANTHER" id="PTHR33121">
    <property type="entry name" value="CYCLIC DI-GMP PHOSPHODIESTERASE PDEF"/>
    <property type="match status" value="1"/>
</dbReference>
<dbReference type="SMART" id="SM00267">
    <property type="entry name" value="GGDEF"/>
    <property type="match status" value="1"/>
</dbReference>
<dbReference type="InterPro" id="IPR042240">
    <property type="entry name" value="CHASE_sf"/>
</dbReference>
<dbReference type="eggNOG" id="COG5001">
    <property type="taxonomic scope" value="Bacteria"/>
</dbReference>
<evidence type="ECO:0000256" key="3">
    <source>
        <dbReference type="ARBA" id="ARBA00022989"/>
    </source>
</evidence>
<dbReference type="GO" id="GO:0071111">
    <property type="term" value="F:cyclic-guanylate-specific phosphodiesterase activity"/>
    <property type="evidence" value="ECO:0007669"/>
    <property type="project" value="InterPro"/>
</dbReference>
<dbReference type="Proteomes" id="UP000054058">
    <property type="component" value="Unassembled WGS sequence"/>
</dbReference>
<dbReference type="Pfam" id="PF00990">
    <property type="entry name" value="GGDEF"/>
    <property type="match status" value="1"/>
</dbReference>
<dbReference type="PROSITE" id="PS50887">
    <property type="entry name" value="GGDEF"/>
    <property type="match status" value="1"/>
</dbReference>
<dbReference type="InterPro" id="IPR006189">
    <property type="entry name" value="CHASE_dom"/>
</dbReference>
<dbReference type="Pfam" id="PF00563">
    <property type="entry name" value="EAL"/>
    <property type="match status" value="1"/>
</dbReference>
<dbReference type="CDD" id="cd01949">
    <property type="entry name" value="GGDEF"/>
    <property type="match status" value="1"/>
</dbReference>
<dbReference type="PROSITE" id="PS50883">
    <property type="entry name" value="EAL"/>
    <property type="match status" value="1"/>
</dbReference>
<evidence type="ECO:0000259" key="8">
    <source>
        <dbReference type="PROSITE" id="PS50887"/>
    </source>
</evidence>
<gene>
    <name evidence="9" type="ORF">MUS1_15485</name>
</gene>
<dbReference type="RefSeq" id="WP_051436222.1">
    <property type="nucleotide sequence ID" value="NZ_JAMB01000009.1"/>
</dbReference>
<reference evidence="9 10" key="1">
    <citation type="submission" date="2014-01" db="EMBL/GenBank/DDBJ databases">
        <title>Marinomonas ushuaiensis DSM 15871 Genome Sequencing.</title>
        <authorList>
            <person name="Lai Q."/>
            <person name="Shao Z.S."/>
        </authorList>
    </citation>
    <scope>NUCLEOTIDE SEQUENCE [LARGE SCALE GENOMIC DNA]</scope>
    <source>
        <strain evidence="9 10">DSM 15871</strain>
    </source>
</reference>
<dbReference type="GO" id="GO:0007165">
    <property type="term" value="P:signal transduction"/>
    <property type="evidence" value="ECO:0007669"/>
    <property type="project" value="UniProtKB-ARBA"/>
</dbReference>
<dbReference type="InterPro" id="IPR001633">
    <property type="entry name" value="EAL_dom"/>
</dbReference>